<dbReference type="RefSeq" id="WP_111506227.1">
    <property type="nucleotide sequence ID" value="NZ_CP021965.1"/>
</dbReference>
<name>A0AAD0P3Y9_9BACL</name>
<accession>A0AAD0P3Y9</accession>
<dbReference type="Proteomes" id="UP000249163">
    <property type="component" value="Chromosome"/>
</dbReference>
<evidence type="ECO:0000313" key="2">
    <source>
        <dbReference type="EMBL" id="AWV36672.1"/>
    </source>
</evidence>
<gene>
    <name evidence="2" type="ORF">CD191_11590</name>
</gene>
<dbReference type="PIRSF" id="PIRSF029416">
    <property type="entry name" value="UCP029416_PTP"/>
    <property type="match status" value="1"/>
</dbReference>
<dbReference type="EMBL" id="CP021965">
    <property type="protein sequence ID" value="AWV36672.1"/>
    <property type="molecule type" value="Genomic_DNA"/>
</dbReference>
<protein>
    <submittedName>
        <fullName evidence="2">Protein tyrosine phosphatase</fullName>
    </submittedName>
</protein>
<dbReference type="SUPFAM" id="SSF52788">
    <property type="entry name" value="Phosphotyrosine protein phosphatases I"/>
    <property type="match status" value="1"/>
</dbReference>
<evidence type="ECO:0000259" key="1">
    <source>
        <dbReference type="SMART" id="SM00226"/>
    </source>
</evidence>
<feature type="domain" description="Phosphotyrosine protein phosphatase I" evidence="1">
    <location>
        <begin position="1"/>
        <end position="107"/>
    </location>
</feature>
<evidence type="ECO:0000313" key="3">
    <source>
        <dbReference type="Proteomes" id="UP000249163"/>
    </source>
</evidence>
<dbReference type="Gene3D" id="3.40.50.2300">
    <property type="match status" value="1"/>
</dbReference>
<dbReference type="SMART" id="SM00226">
    <property type="entry name" value="LMWPc"/>
    <property type="match status" value="1"/>
</dbReference>
<sequence length="114" mass="13356">MKLLFVCSQNRWRSLTAEKIFQGIDGHEVRSAGTEDHARIKISEGHLGWADVIFVMEKKHVRRIQDKFRDCVMSKKIICLNIGDDYKYMDEDLIGLLESSVSEYFLEWSNKNED</sequence>
<proteinExistence type="predicted"/>
<dbReference type="InterPro" id="IPR023485">
    <property type="entry name" value="Ptyr_pPase"/>
</dbReference>
<dbReference type="AlphaFoldDB" id="A0AAD0P3Y9"/>
<organism evidence="2 3">
    <name type="scientific">Paenibacillus odorifer</name>
    <dbReference type="NCBI Taxonomy" id="189426"/>
    <lineage>
        <taxon>Bacteria</taxon>
        <taxon>Bacillati</taxon>
        <taxon>Bacillota</taxon>
        <taxon>Bacilli</taxon>
        <taxon>Bacillales</taxon>
        <taxon>Paenibacillaceae</taxon>
        <taxon>Paenibacillus</taxon>
    </lineage>
</organism>
<dbReference type="InterPro" id="IPR036196">
    <property type="entry name" value="Ptyr_pPase_sf"/>
</dbReference>
<reference evidence="2 3" key="1">
    <citation type="submission" date="2017-06" db="EMBL/GenBank/DDBJ databases">
        <title>Complete genome sequence of Paenibacillus odorifer CBA7130.</title>
        <authorList>
            <person name="Nam Y.-D."/>
            <person name="Kang J."/>
            <person name="Chung W.-H."/>
        </authorList>
    </citation>
    <scope>NUCLEOTIDE SEQUENCE [LARGE SCALE GENOMIC DNA]</scope>
    <source>
        <strain evidence="2 3">CBA7130</strain>
    </source>
</reference>
<dbReference type="InterPro" id="IPR016919">
    <property type="entry name" value="UCP029416_PTP"/>
</dbReference>